<proteinExistence type="predicted"/>
<protein>
    <submittedName>
        <fullName evidence="1">Alkylhydroperoxidase AhpD</fullName>
    </submittedName>
</protein>
<evidence type="ECO:0000313" key="1">
    <source>
        <dbReference type="EMBL" id="ABK74231.1"/>
    </source>
</evidence>
<name>A0QZA7_MYCS2</name>
<dbReference type="STRING" id="246196.MSMEG_3956"/>
<dbReference type="RefSeq" id="WP_011729430.1">
    <property type="nucleotide sequence ID" value="NC_008596.1"/>
</dbReference>
<dbReference type="EMBL" id="CP000480">
    <property type="protein sequence ID" value="ABK74231.1"/>
    <property type="molecule type" value="Genomic_DNA"/>
</dbReference>
<dbReference type="KEGG" id="msm:MSMEG_3956"/>
<organism evidence="1 2">
    <name type="scientific">Mycolicibacterium smegmatis (strain ATCC 700084 / mc(2)155)</name>
    <name type="common">Mycobacterium smegmatis</name>
    <dbReference type="NCBI Taxonomy" id="246196"/>
    <lineage>
        <taxon>Bacteria</taxon>
        <taxon>Bacillati</taxon>
        <taxon>Actinomycetota</taxon>
        <taxon>Actinomycetes</taxon>
        <taxon>Mycobacteriales</taxon>
        <taxon>Mycobacteriaceae</taxon>
        <taxon>Mycolicibacterium</taxon>
    </lineage>
</organism>
<dbReference type="KEGG" id="msb:LJ00_19660"/>
<keyword evidence="2" id="KW-1185">Reference proteome</keyword>
<dbReference type="Proteomes" id="UP000000757">
    <property type="component" value="Chromosome"/>
</dbReference>
<dbReference type="Gene3D" id="1.20.1290.10">
    <property type="entry name" value="AhpD-like"/>
    <property type="match status" value="1"/>
</dbReference>
<evidence type="ECO:0000313" key="2">
    <source>
        <dbReference type="Proteomes" id="UP000000757"/>
    </source>
</evidence>
<reference evidence="1 2" key="1">
    <citation type="submission" date="2006-10" db="EMBL/GenBank/DDBJ databases">
        <authorList>
            <person name="Fleischmann R.D."/>
            <person name="Dodson R.J."/>
            <person name="Haft D.H."/>
            <person name="Merkel J.S."/>
            <person name="Nelson W.C."/>
            <person name="Fraser C.M."/>
        </authorList>
    </citation>
    <scope>NUCLEOTIDE SEQUENCE [LARGE SCALE GENOMIC DNA]</scope>
    <source>
        <strain evidence="2">ATCC 700084 / mc(2)155</strain>
    </source>
</reference>
<accession>A0QZA7</accession>
<dbReference type="AlphaFoldDB" id="A0QZA7"/>
<dbReference type="GeneID" id="93458693"/>
<gene>
    <name evidence="1" type="ordered locus">MSMEG_3956</name>
</gene>
<dbReference type="OrthoDB" id="9801997at2"/>
<dbReference type="SUPFAM" id="SSF69118">
    <property type="entry name" value="AhpD-like"/>
    <property type="match status" value="1"/>
</dbReference>
<dbReference type="PATRIC" id="fig|246196.57.peg.3952"/>
<dbReference type="InterPro" id="IPR029032">
    <property type="entry name" value="AhpD-like"/>
</dbReference>
<sequence>MRSLTAWRCYRRVEMAALHITEYVTNISTAILPDAIRTEINYALSPRQIAAVHWVVIVINAFTRVAICSRIPVPDRSEFLHARGLSSLYNCRAAAR</sequence>